<dbReference type="InterPro" id="IPR006311">
    <property type="entry name" value="TAT_signal"/>
</dbReference>
<dbReference type="OrthoDB" id="9771666at2"/>
<gene>
    <name evidence="4" type="ORF">E8L99_06205</name>
</gene>
<feature type="domain" description="BD-FAE-like" evidence="3">
    <location>
        <begin position="50"/>
        <end position="237"/>
    </location>
</feature>
<evidence type="ECO:0000313" key="5">
    <source>
        <dbReference type="Proteomes" id="UP000298588"/>
    </source>
</evidence>
<dbReference type="RefSeq" id="WP_137098723.1">
    <property type="nucleotide sequence ID" value="NZ_CP039865.1"/>
</dbReference>
<protein>
    <submittedName>
        <fullName evidence="4">Alpha/beta hydrolase</fullName>
    </submittedName>
</protein>
<evidence type="ECO:0000256" key="2">
    <source>
        <dbReference type="SAM" id="SignalP"/>
    </source>
</evidence>
<evidence type="ECO:0000259" key="3">
    <source>
        <dbReference type="Pfam" id="PF20434"/>
    </source>
</evidence>
<keyword evidence="1 4" id="KW-0378">Hydrolase</keyword>
<feature type="chain" id="PRO_5020912824" evidence="2">
    <location>
        <begin position="29"/>
        <end position="282"/>
    </location>
</feature>
<sequence>MHIPRRHALSLLSAGAALLPFAPARALAQLFGGQALASDVSFGPAARHKLDIYAPPRDGTRRPVVLFIYGGSWSSGSKETYGFVGQALAARGFVTVIADYRLVPEVRFPGFVEDGALALRFIRQSIATYGGDPQRISVLGHSAGAYNAVMLALDPRFLAGAGVPPGTIRRVAALSGPYDFLPLDHPSTIAAFGQTRDLSRTQPVNLVRRGAPPMLLGTGTADTTVLPRNSEALARRLQAAGSRVELRRYEGVGHPGTILAFNGFLSGTAPTLADVTRFLGAG</sequence>
<dbReference type="GO" id="GO:0016787">
    <property type="term" value="F:hydrolase activity"/>
    <property type="evidence" value="ECO:0007669"/>
    <property type="project" value="UniProtKB-KW"/>
</dbReference>
<keyword evidence="5" id="KW-1185">Reference proteome</keyword>
<evidence type="ECO:0000256" key="1">
    <source>
        <dbReference type="ARBA" id="ARBA00022801"/>
    </source>
</evidence>
<dbReference type="InterPro" id="IPR050300">
    <property type="entry name" value="GDXG_lipolytic_enzyme"/>
</dbReference>
<evidence type="ECO:0000313" key="4">
    <source>
        <dbReference type="EMBL" id="QCK85389.1"/>
    </source>
</evidence>
<dbReference type="PANTHER" id="PTHR48081">
    <property type="entry name" value="AB HYDROLASE SUPERFAMILY PROTEIN C4A8.06C"/>
    <property type="match status" value="1"/>
</dbReference>
<dbReference type="Gene3D" id="3.40.50.1820">
    <property type="entry name" value="alpha/beta hydrolase"/>
    <property type="match status" value="1"/>
</dbReference>
<dbReference type="Proteomes" id="UP000298588">
    <property type="component" value="Chromosome"/>
</dbReference>
<dbReference type="InterPro" id="IPR049492">
    <property type="entry name" value="BD-FAE-like_dom"/>
</dbReference>
<dbReference type="AlphaFoldDB" id="A0A4D7QHT7"/>
<dbReference type="Pfam" id="PF20434">
    <property type="entry name" value="BD-FAE"/>
    <property type="match status" value="1"/>
</dbReference>
<proteinExistence type="predicted"/>
<dbReference type="PANTHER" id="PTHR48081:SF33">
    <property type="entry name" value="KYNURENINE FORMAMIDASE"/>
    <property type="match status" value="1"/>
</dbReference>
<dbReference type="InterPro" id="IPR029058">
    <property type="entry name" value="AB_hydrolase_fold"/>
</dbReference>
<name>A0A4D7QHT7_9HYPH</name>
<reference evidence="4 5" key="1">
    <citation type="submission" date="2019-04" db="EMBL/GenBank/DDBJ databases">
        <title>Phreatobacter aquaticus sp. nov.</title>
        <authorList>
            <person name="Choi A."/>
            <person name="Baek K."/>
        </authorList>
    </citation>
    <scope>NUCLEOTIDE SEQUENCE [LARGE SCALE GENOMIC DNA]</scope>
    <source>
        <strain evidence="4 5">NMCR1094</strain>
    </source>
</reference>
<organism evidence="4 5">
    <name type="scientific">Phreatobacter aquaticus</name>
    <dbReference type="NCBI Taxonomy" id="2570229"/>
    <lineage>
        <taxon>Bacteria</taxon>
        <taxon>Pseudomonadati</taxon>
        <taxon>Pseudomonadota</taxon>
        <taxon>Alphaproteobacteria</taxon>
        <taxon>Hyphomicrobiales</taxon>
        <taxon>Phreatobacteraceae</taxon>
        <taxon>Phreatobacter</taxon>
    </lineage>
</organism>
<dbReference type="EMBL" id="CP039865">
    <property type="protein sequence ID" value="QCK85389.1"/>
    <property type="molecule type" value="Genomic_DNA"/>
</dbReference>
<keyword evidence="2" id="KW-0732">Signal</keyword>
<dbReference type="KEGG" id="paqt:E8L99_06205"/>
<dbReference type="PROSITE" id="PS51318">
    <property type="entry name" value="TAT"/>
    <property type="match status" value="1"/>
</dbReference>
<dbReference type="SUPFAM" id="SSF53474">
    <property type="entry name" value="alpha/beta-Hydrolases"/>
    <property type="match status" value="1"/>
</dbReference>
<accession>A0A4D7QHT7</accession>
<feature type="signal peptide" evidence="2">
    <location>
        <begin position="1"/>
        <end position="28"/>
    </location>
</feature>